<evidence type="ECO:0000313" key="2">
    <source>
        <dbReference type="EMBL" id="MBC3886757.1"/>
    </source>
</evidence>
<gene>
    <name evidence="2" type="ORF">GH810_00300</name>
</gene>
<sequence>MQTNRINTDIENLCFVVETMAVEKKYTEWLKIGISLFLFGATIICQVAITGMNMAPVISYLQVMISVCLAVTG</sequence>
<dbReference type="AlphaFoldDB" id="A0A923HS16"/>
<keyword evidence="1" id="KW-0472">Membrane</keyword>
<name>A0A923HS16_9FIRM</name>
<dbReference type="RefSeq" id="WP_148565396.1">
    <property type="nucleotide sequence ID" value="NZ_RXYA01000001.1"/>
</dbReference>
<dbReference type="EMBL" id="WJBD01000001">
    <property type="protein sequence ID" value="MBC3886757.1"/>
    <property type="molecule type" value="Genomic_DNA"/>
</dbReference>
<accession>A0A923HS16</accession>
<feature type="transmembrane region" description="Helical" evidence="1">
    <location>
        <begin position="29"/>
        <end position="49"/>
    </location>
</feature>
<evidence type="ECO:0000313" key="3">
    <source>
        <dbReference type="Proteomes" id="UP000616595"/>
    </source>
</evidence>
<comment type="caution">
    <text evidence="2">The sequence shown here is derived from an EMBL/GenBank/DDBJ whole genome shotgun (WGS) entry which is preliminary data.</text>
</comment>
<protein>
    <submittedName>
        <fullName evidence="2">Uncharacterized protein</fullName>
    </submittedName>
</protein>
<dbReference type="Proteomes" id="UP000616595">
    <property type="component" value="Unassembled WGS sequence"/>
</dbReference>
<reference evidence="2" key="1">
    <citation type="submission" date="2019-10" db="EMBL/GenBank/DDBJ databases">
        <authorList>
            <person name="Ross D.E."/>
            <person name="Gulliver D."/>
        </authorList>
    </citation>
    <scope>NUCLEOTIDE SEQUENCE</scope>
    <source>
        <strain evidence="2">DER-2019</strain>
    </source>
</reference>
<keyword evidence="1" id="KW-0812">Transmembrane</keyword>
<evidence type="ECO:0000256" key="1">
    <source>
        <dbReference type="SAM" id="Phobius"/>
    </source>
</evidence>
<reference evidence="2" key="2">
    <citation type="submission" date="2020-10" db="EMBL/GenBank/DDBJ databases">
        <title>Comparative genomics of the Acetobacterium genus.</title>
        <authorList>
            <person name="Marshall C."/>
            <person name="May H."/>
            <person name="Norman S."/>
        </authorList>
    </citation>
    <scope>NUCLEOTIDE SEQUENCE</scope>
    <source>
        <strain evidence="2">DER-2019</strain>
    </source>
</reference>
<keyword evidence="1" id="KW-1133">Transmembrane helix</keyword>
<keyword evidence="3" id="KW-1185">Reference proteome</keyword>
<proteinExistence type="predicted"/>
<organism evidence="2 3">
    <name type="scientific">Acetobacterium paludosum</name>
    <dbReference type="NCBI Taxonomy" id="52693"/>
    <lineage>
        <taxon>Bacteria</taxon>
        <taxon>Bacillati</taxon>
        <taxon>Bacillota</taxon>
        <taxon>Clostridia</taxon>
        <taxon>Eubacteriales</taxon>
        <taxon>Eubacteriaceae</taxon>
        <taxon>Acetobacterium</taxon>
    </lineage>
</organism>